<keyword evidence="4" id="KW-1185">Reference proteome</keyword>
<protein>
    <recommendedName>
        <fullName evidence="5">DUF4939 domain-containing protein</fullName>
    </recommendedName>
</protein>
<gene>
    <name evidence="3" type="ORF">UBRO2_03421</name>
</gene>
<keyword evidence="2" id="KW-0732">Signal</keyword>
<proteinExistence type="predicted"/>
<comment type="caution">
    <text evidence="3">The sequence shown here is derived from an EMBL/GenBank/DDBJ whole genome shotgun (WGS) entry which is preliminary data.</text>
</comment>
<accession>A0A8H8TRW5</accession>
<dbReference type="Proteomes" id="UP000658997">
    <property type="component" value="Unassembled WGS sequence"/>
</dbReference>
<dbReference type="EMBL" id="ULHB01000064">
    <property type="protein sequence ID" value="SYW80153.1"/>
    <property type="molecule type" value="Genomic_DNA"/>
</dbReference>
<name>A0A8H8TRW5_9BASI</name>
<evidence type="ECO:0000313" key="3">
    <source>
        <dbReference type="EMBL" id="SYW80153.1"/>
    </source>
</evidence>
<evidence type="ECO:0008006" key="5">
    <source>
        <dbReference type="Google" id="ProtNLM"/>
    </source>
</evidence>
<feature type="chain" id="PRO_5034354806" description="DUF4939 domain-containing protein" evidence="2">
    <location>
        <begin position="26"/>
        <end position="985"/>
    </location>
</feature>
<organism evidence="3 4">
    <name type="scientific">Ustilago bromivora</name>
    <dbReference type="NCBI Taxonomy" id="307758"/>
    <lineage>
        <taxon>Eukaryota</taxon>
        <taxon>Fungi</taxon>
        <taxon>Dikarya</taxon>
        <taxon>Basidiomycota</taxon>
        <taxon>Ustilaginomycotina</taxon>
        <taxon>Ustilaginomycetes</taxon>
        <taxon>Ustilaginales</taxon>
        <taxon>Ustilaginaceae</taxon>
        <taxon>Ustilago</taxon>
    </lineage>
</organism>
<evidence type="ECO:0000313" key="4">
    <source>
        <dbReference type="Proteomes" id="UP000658997"/>
    </source>
</evidence>
<dbReference type="AlphaFoldDB" id="A0A8H8TRW5"/>
<feature type="signal peptide" evidence="2">
    <location>
        <begin position="1"/>
        <end position="25"/>
    </location>
</feature>
<feature type="compositionally biased region" description="Low complexity" evidence="1">
    <location>
        <begin position="670"/>
        <end position="679"/>
    </location>
</feature>
<evidence type="ECO:0000256" key="2">
    <source>
        <dbReference type="SAM" id="SignalP"/>
    </source>
</evidence>
<sequence length="985" mass="110618">MRNPLSLHSGLDSLLFLSLVPVALSLPTGPNYGWSPYGFQNHDFQDQNLHNWPPTSLQSVVTQQGPNFPQYQLPQQHLSSFGDAPQLAHVSAVPAMHSRASNEGASSSGKNYSRKRFHYVKKADIFNQINEEKFEGKLIKVDISELDANTRDSLLKATRQPGRLHPSIPLVPQVLEKGAGVISEVLMSIHNGSKGWARKNQKVFAGIDPAGKKFYNFWGIPKHPKPGSRETILHYGMGYIDPSHIQARNRQIEMKPSKLATNHLTKPSASKLAITSLSESFQHPCSPELQVASSPLTSQSTSSLAALTLSSPSDPSTACSNHIMVDIGVFRNVREGISTTHFIQAFNCYLFENCANQDDKHSTELFLSFLDGRAEKWAEAQPNDIKNLWKALKPAFLAHFQLDKTSVESPQVHYNTYFDHLKLQIAFLHHHQEWDKWLRHLLELLMDVLSKMVMQWGLAHMAWTSLPSELQEAIPQLQRGSTYECILDGHNQWEEITKESHHCKQHDMEIRQELKNELQCDLATSVEEQVCKALDNFRFQMMPISPPMQQGELLPPPPRQLPTPPVRQPLTPPRDINQFTEITQQTFPNMPQGKANYEAAIHDFEACHPFMDSSASLATKSNYSTSKLPIKPHRQQAFEAAPSMPITSIASPADHELAQAAHSESPPPHQLLHPTSSSTPPAPPPRQLLHPASSSTLPATSQPYIGTVADLESQEPPLVDTNIIDLGQADHSIEDNEIDDQVALWTLPTDEQAWPSKRVWFEQPIEQDRLKTLQHLLPVEVNDPEYQAACQQNHIKFDPYQVSGKPDDLSEEYAERVTQALKVQFSVQGMPEEHQHLQALLKAKHLTFAKTASDCKQNHVVICDPQLIEEPPNTAWCSKMQAQSPLQKEFLHWQVCKLMDNGFLVKIPGDQVWWISETHIVQKPAAEIESNVSIEELQCQVNTSLKAAGLEHNPTMPYPTPLPTQLSEAQTTKAQCHRVCAEDPK</sequence>
<evidence type="ECO:0000256" key="1">
    <source>
        <dbReference type="SAM" id="MobiDB-lite"/>
    </source>
</evidence>
<reference evidence="3" key="1">
    <citation type="submission" date="2018-08" db="EMBL/GenBank/DDBJ databases">
        <authorList>
            <person name="Guldener U."/>
        </authorList>
    </citation>
    <scope>NUCLEOTIDE SEQUENCE</scope>
    <source>
        <strain evidence="3">UB2</strain>
    </source>
</reference>
<feature type="region of interest" description="Disordered" evidence="1">
    <location>
        <begin position="657"/>
        <end position="701"/>
    </location>
</feature>